<dbReference type="InterPro" id="IPR032314">
    <property type="entry name" value="DUF4845"/>
</dbReference>
<dbReference type="Proteomes" id="UP000548632">
    <property type="component" value="Unassembled WGS sequence"/>
</dbReference>
<keyword evidence="1" id="KW-0472">Membrane</keyword>
<organism evidence="2 3">
    <name type="scientific">Thiospirillum jenense</name>
    <dbReference type="NCBI Taxonomy" id="1653858"/>
    <lineage>
        <taxon>Bacteria</taxon>
        <taxon>Pseudomonadati</taxon>
        <taxon>Pseudomonadota</taxon>
        <taxon>Gammaproteobacteria</taxon>
        <taxon>Chromatiales</taxon>
        <taxon>Chromatiaceae</taxon>
        <taxon>Thiospirillum</taxon>
    </lineage>
</organism>
<feature type="transmembrane region" description="Helical" evidence="1">
    <location>
        <begin position="12"/>
        <end position="34"/>
    </location>
</feature>
<sequence length="127" mass="14152">MKTRLTTQGGLSFVGVMMGTALAAFFGTLFFTMAPSYFTFWQVKSAMDGLQQKPELFDQGARGIIKAVTDQLYIDDVRSIKAEDFTATKSADGEGIDLTIEYEDQVHIFLNVDALMHFNHTVIIKKS</sequence>
<gene>
    <name evidence="2" type="ORF">HUK38_09540</name>
</gene>
<proteinExistence type="predicted"/>
<reference evidence="2 3" key="1">
    <citation type="journal article" date="2020" name="Arch. Microbiol.">
        <title>The genome sequence of the giant phototrophic gammaproteobacterium Thiospirillum jenense gives insight into its physiological properties and phylogenetic relationships.</title>
        <authorList>
            <person name="Imhoff J.F."/>
            <person name="Meyer T.E."/>
            <person name="Kyndt J.A."/>
        </authorList>
    </citation>
    <scope>NUCLEOTIDE SEQUENCE [LARGE SCALE GENOMIC DNA]</scope>
    <source>
        <strain evidence="2 3">DSM 216</strain>
    </source>
</reference>
<evidence type="ECO:0000313" key="2">
    <source>
        <dbReference type="EMBL" id="MBB1126474.1"/>
    </source>
</evidence>
<dbReference type="RefSeq" id="WP_182584104.1">
    <property type="nucleotide sequence ID" value="NZ_JABVCQ010000019.1"/>
</dbReference>
<evidence type="ECO:0000256" key="1">
    <source>
        <dbReference type="SAM" id="Phobius"/>
    </source>
</evidence>
<dbReference type="Pfam" id="PF16137">
    <property type="entry name" value="DUF4845"/>
    <property type="match status" value="1"/>
</dbReference>
<accession>A0A839HD92</accession>
<evidence type="ECO:0000313" key="3">
    <source>
        <dbReference type="Proteomes" id="UP000548632"/>
    </source>
</evidence>
<name>A0A839HD92_9GAMM</name>
<keyword evidence="1" id="KW-0812">Transmembrane</keyword>
<protein>
    <submittedName>
        <fullName evidence="2">DUF4845 domain-containing protein</fullName>
    </submittedName>
</protein>
<comment type="caution">
    <text evidence="2">The sequence shown here is derived from an EMBL/GenBank/DDBJ whole genome shotgun (WGS) entry which is preliminary data.</text>
</comment>
<keyword evidence="1" id="KW-1133">Transmembrane helix</keyword>
<dbReference type="EMBL" id="JABVCQ010000019">
    <property type="protein sequence ID" value="MBB1126474.1"/>
    <property type="molecule type" value="Genomic_DNA"/>
</dbReference>
<dbReference type="AlphaFoldDB" id="A0A839HD92"/>
<keyword evidence="3" id="KW-1185">Reference proteome</keyword>